<accession>D8LGF9</accession>
<feature type="transmembrane region" description="Helical" evidence="9">
    <location>
        <begin position="175"/>
        <end position="193"/>
    </location>
</feature>
<feature type="region of interest" description="Disordered" evidence="8">
    <location>
        <begin position="1"/>
        <end position="23"/>
    </location>
</feature>
<evidence type="ECO:0000256" key="2">
    <source>
        <dbReference type="ARBA" id="ARBA00007779"/>
    </source>
</evidence>
<evidence type="ECO:0000256" key="7">
    <source>
        <dbReference type="SAM" id="Coils"/>
    </source>
</evidence>
<keyword evidence="6 9" id="KW-0472">Membrane</keyword>
<dbReference type="PANTHER" id="PTHR13018">
    <property type="entry name" value="PROBABLE MEMBRANE PROTEIN DUF221-RELATED"/>
    <property type="match status" value="1"/>
</dbReference>
<feature type="transmembrane region" description="Helical" evidence="9">
    <location>
        <begin position="591"/>
        <end position="614"/>
    </location>
</feature>
<feature type="transmembrane region" description="Helical" evidence="9">
    <location>
        <begin position="809"/>
        <end position="831"/>
    </location>
</feature>
<dbReference type="InterPro" id="IPR027815">
    <property type="entry name" value="CSC1/OSCA1-like_cyt"/>
</dbReference>
<feature type="transmembrane region" description="Helical" evidence="9">
    <location>
        <begin position="683"/>
        <end position="705"/>
    </location>
</feature>
<name>D8LGF9_ECTSI</name>
<dbReference type="AlphaFoldDB" id="D8LGF9"/>
<gene>
    <name evidence="13" type="ORF">Esi_0167_0048</name>
</gene>
<feature type="region of interest" description="Disordered" evidence="8">
    <location>
        <begin position="927"/>
        <end position="954"/>
    </location>
</feature>
<feature type="transmembrane region" description="Helical" evidence="9">
    <location>
        <begin position="838"/>
        <end position="857"/>
    </location>
</feature>
<keyword evidence="7" id="KW-0175">Coiled coil</keyword>
<proteinExistence type="inferred from homology"/>
<sequence>MSMTPSPSAIPTSDMTTPAPEPPLINELVGASSNGTTANTEISSQGLSEFLTTLLLSAVLGLGLWLLFEIKRNKRSVYAPRPAKLPHRAPPALVYGPLRWVGTGATLPGSDPFPLAGMDAYCLLRFIYLCLRICLFSSFWGMLVLTPVYVLDGSEAVNTIYYVTLANVPSGSNTLWVTVVFAYLFTWHALYVLRGEHQAFAEMREEFLTKGDPDFATQTRYTTKVENVPAELRSAVALEAYFEDLFPGCIHSAVMCLNMPNLEAKVERREVVADWLEKTRSLQLLTGKVVQHKNRRFPGDCCGSASGMSEAEYLAGELAKLNEEIEKEQKAFLQAAQRLNSMDDRLMRAASVARKMKGKEGGGREEEEGAAASSERPESKAASVDQIDFFLRAKSQKESQWAMQEVDDVSDVSPSSRRVDEGRTGSSSLDVEGGGAAESASGIEEELEARRRRSKNRSPSSGGDELKPGPRPGVTSALDTDQPLAGGAAGLIEAAPDMAKEALSSLASVGNSAFNTTRRVARGVLYLTLGQRMSTTGFVTFRQMAACAASRQVLLAPRPDWCDCEPAPDPRDVVWKNIAVPQPQNDLRQNVAAWLVAAGAIFWSFPVLLIQLWASYSELEKIFPVLADLDPDSFLYYVIAGYLPVVLLLLLMLLLPFLFQALAYRYERRKSHSEVQQSILTRYFTYQVANIYVTVASGSIISALQEILDDPASVLNILGETFPAVAVYFLDVIVVKIFVGLPFELLRGWPLIRVLWSQRCTNRDFATEREIRTGPFGPAELLYGWVYPTLLLVLVVCFVYAVISPFIMPAGALFFALAYLVYKYQALYVYVPKYESGGVFWFSVYPRVLIGLALAQLTLAGYVYVRAGFTQASLILPLPVFIYWYGYRSFKRYLGPAESISMETAARIDRRGASAMAAAVKAAAEGRRRRHWEDSGRQDGDDEEGDEDDGVNPDEFEPLLYAQLALTSPSVEPSDCSPPDPEARRTRAGSGAPSSLEGAGEASSGLPSPAALASLQAPLLGSRAAAARVAASDDRSSSADYVEV</sequence>
<feature type="compositionally biased region" description="Polar residues" evidence="8">
    <location>
        <begin position="1"/>
        <end position="16"/>
    </location>
</feature>
<evidence type="ECO:0000256" key="4">
    <source>
        <dbReference type="ARBA" id="ARBA00022692"/>
    </source>
</evidence>
<feature type="transmembrane region" description="Helical" evidence="9">
    <location>
        <begin position="126"/>
        <end position="150"/>
    </location>
</feature>
<evidence type="ECO:0000256" key="9">
    <source>
        <dbReference type="SAM" id="Phobius"/>
    </source>
</evidence>
<comment type="subcellular location">
    <subcellularLocation>
        <location evidence="1">Membrane</location>
        <topology evidence="1">Multi-pass membrane protein</topology>
    </subcellularLocation>
</comment>
<feature type="region of interest" description="Disordered" evidence="8">
    <location>
        <begin position="402"/>
        <end position="484"/>
    </location>
</feature>
<evidence type="ECO:0000256" key="5">
    <source>
        <dbReference type="ARBA" id="ARBA00022989"/>
    </source>
</evidence>
<feature type="domain" description="CSC1/OSCA1-like N-terminal transmembrane" evidence="11">
    <location>
        <begin position="50"/>
        <end position="193"/>
    </location>
</feature>
<evidence type="ECO:0000256" key="6">
    <source>
        <dbReference type="ARBA" id="ARBA00023136"/>
    </source>
</evidence>
<feature type="compositionally biased region" description="Acidic residues" evidence="8">
    <location>
        <begin position="940"/>
        <end position="954"/>
    </location>
</feature>
<keyword evidence="4 9" id="KW-0812">Transmembrane</keyword>
<dbReference type="InParanoid" id="D8LGF9"/>
<feature type="region of interest" description="Disordered" evidence="8">
    <location>
        <begin position="1022"/>
        <end position="1044"/>
    </location>
</feature>
<evidence type="ECO:0000259" key="12">
    <source>
        <dbReference type="Pfam" id="PF14703"/>
    </source>
</evidence>
<organism evidence="13 14">
    <name type="scientific">Ectocarpus siliculosus</name>
    <name type="common">Brown alga</name>
    <name type="synonym">Conferva siliculosa</name>
    <dbReference type="NCBI Taxonomy" id="2880"/>
    <lineage>
        <taxon>Eukaryota</taxon>
        <taxon>Sar</taxon>
        <taxon>Stramenopiles</taxon>
        <taxon>Ochrophyta</taxon>
        <taxon>PX clade</taxon>
        <taxon>Phaeophyceae</taxon>
        <taxon>Ectocarpales</taxon>
        <taxon>Ectocarpaceae</taxon>
        <taxon>Ectocarpus</taxon>
    </lineage>
</organism>
<feature type="transmembrane region" description="Helical" evidence="9">
    <location>
        <begin position="863"/>
        <end position="885"/>
    </location>
</feature>
<evidence type="ECO:0000313" key="14">
    <source>
        <dbReference type="Proteomes" id="UP000002630"/>
    </source>
</evidence>
<dbReference type="Proteomes" id="UP000002630">
    <property type="component" value="Unassembled WGS sequence"/>
</dbReference>
<evidence type="ECO:0000313" key="13">
    <source>
        <dbReference type="EMBL" id="CBN75734.1"/>
    </source>
</evidence>
<protein>
    <submittedName>
        <fullName evidence="13">Uncharacterized protein</fullName>
    </submittedName>
</protein>
<comment type="similarity">
    <text evidence="2">Belongs to the CSC1 (TC 1.A.17) family.</text>
</comment>
<dbReference type="GO" id="GO:0005227">
    <property type="term" value="F:calcium-activated cation channel activity"/>
    <property type="evidence" value="ECO:0007669"/>
    <property type="project" value="InterPro"/>
</dbReference>
<feature type="transmembrane region" description="Helical" evidence="9">
    <location>
        <begin position="50"/>
        <end position="68"/>
    </location>
</feature>
<evidence type="ECO:0000256" key="3">
    <source>
        <dbReference type="ARBA" id="ARBA00022448"/>
    </source>
</evidence>
<feature type="domain" description="CSC1/OSCA1-like 7TM region" evidence="10">
    <location>
        <begin position="592"/>
        <end position="862"/>
    </location>
</feature>
<dbReference type="Pfam" id="PF14703">
    <property type="entry name" value="PHM7_cyt"/>
    <property type="match status" value="1"/>
</dbReference>
<dbReference type="OrthoDB" id="206461at2759"/>
<evidence type="ECO:0000256" key="8">
    <source>
        <dbReference type="SAM" id="MobiDB-lite"/>
    </source>
</evidence>
<feature type="transmembrane region" description="Helical" evidence="9">
    <location>
        <begin position="725"/>
        <end position="746"/>
    </location>
</feature>
<dbReference type="PANTHER" id="PTHR13018:SF5">
    <property type="entry name" value="RE44586P"/>
    <property type="match status" value="1"/>
</dbReference>
<dbReference type="InterPro" id="IPR003864">
    <property type="entry name" value="CSC1/OSCA1-like_7TM"/>
</dbReference>
<dbReference type="InterPro" id="IPR032880">
    <property type="entry name" value="CSC1/OSCA1-like_N"/>
</dbReference>
<dbReference type="GO" id="GO:0005886">
    <property type="term" value="C:plasma membrane"/>
    <property type="evidence" value="ECO:0007669"/>
    <property type="project" value="TreeGrafter"/>
</dbReference>
<evidence type="ECO:0000259" key="11">
    <source>
        <dbReference type="Pfam" id="PF13967"/>
    </source>
</evidence>
<reference evidence="13 14" key="1">
    <citation type="journal article" date="2010" name="Nature">
        <title>The Ectocarpus genome and the independent evolution of multicellularity in brown algae.</title>
        <authorList>
            <person name="Cock J.M."/>
            <person name="Sterck L."/>
            <person name="Rouze P."/>
            <person name="Scornet D."/>
            <person name="Allen A.E."/>
            <person name="Amoutzias G."/>
            <person name="Anthouard V."/>
            <person name="Artiguenave F."/>
            <person name="Aury J.M."/>
            <person name="Badger J.H."/>
            <person name="Beszteri B."/>
            <person name="Billiau K."/>
            <person name="Bonnet E."/>
            <person name="Bothwell J.H."/>
            <person name="Bowler C."/>
            <person name="Boyen C."/>
            <person name="Brownlee C."/>
            <person name="Carrano C.J."/>
            <person name="Charrier B."/>
            <person name="Cho G.Y."/>
            <person name="Coelho S.M."/>
            <person name="Collen J."/>
            <person name="Corre E."/>
            <person name="Da Silva C."/>
            <person name="Delage L."/>
            <person name="Delaroque N."/>
            <person name="Dittami S.M."/>
            <person name="Doulbeau S."/>
            <person name="Elias M."/>
            <person name="Farnham G."/>
            <person name="Gachon C.M."/>
            <person name="Gschloessl B."/>
            <person name="Heesch S."/>
            <person name="Jabbari K."/>
            <person name="Jubin C."/>
            <person name="Kawai H."/>
            <person name="Kimura K."/>
            <person name="Kloareg B."/>
            <person name="Kupper F.C."/>
            <person name="Lang D."/>
            <person name="Le Bail A."/>
            <person name="Leblanc C."/>
            <person name="Lerouge P."/>
            <person name="Lohr M."/>
            <person name="Lopez P.J."/>
            <person name="Martens C."/>
            <person name="Maumus F."/>
            <person name="Michel G."/>
            <person name="Miranda-Saavedra D."/>
            <person name="Morales J."/>
            <person name="Moreau H."/>
            <person name="Motomura T."/>
            <person name="Nagasato C."/>
            <person name="Napoli C.A."/>
            <person name="Nelson D.R."/>
            <person name="Nyvall-Collen P."/>
            <person name="Peters A.F."/>
            <person name="Pommier C."/>
            <person name="Potin P."/>
            <person name="Poulain J."/>
            <person name="Quesneville H."/>
            <person name="Read B."/>
            <person name="Rensing S.A."/>
            <person name="Ritter A."/>
            <person name="Rousvoal S."/>
            <person name="Samanta M."/>
            <person name="Samson G."/>
            <person name="Schroeder D.C."/>
            <person name="Segurens B."/>
            <person name="Strittmatter M."/>
            <person name="Tonon T."/>
            <person name="Tregear J.W."/>
            <person name="Valentin K."/>
            <person name="von Dassow P."/>
            <person name="Yamagishi T."/>
            <person name="Van de Peer Y."/>
            <person name="Wincker P."/>
        </authorList>
    </citation>
    <scope>NUCLEOTIDE SEQUENCE [LARGE SCALE GENOMIC DNA]</scope>
    <source>
        <strain evidence="14">Ec32 / CCAP1310/4</strain>
    </source>
</reference>
<keyword evidence="3" id="KW-0813">Transport</keyword>
<dbReference type="Pfam" id="PF13967">
    <property type="entry name" value="RSN1_TM"/>
    <property type="match status" value="1"/>
</dbReference>
<evidence type="ECO:0000259" key="10">
    <source>
        <dbReference type="Pfam" id="PF02714"/>
    </source>
</evidence>
<dbReference type="InterPro" id="IPR045122">
    <property type="entry name" value="Csc1-like"/>
</dbReference>
<keyword evidence="5 9" id="KW-1133">Transmembrane helix</keyword>
<evidence type="ECO:0000256" key="1">
    <source>
        <dbReference type="ARBA" id="ARBA00004141"/>
    </source>
</evidence>
<feature type="compositionally biased region" description="Low complexity" evidence="8">
    <location>
        <begin position="988"/>
        <end position="1009"/>
    </location>
</feature>
<feature type="region of interest" description="Disordered" evidence="8">
    <location>
        <begin position="353"/>
        <end position="383"/>
    </location>
</feature>
<dbReference type="Pfam" id="PF02714">
    <property type="entry name" value="RSN1_7TM"/>
    <property type="match status" value="1"/>
</dbReference>
<dbReference type="EMBL" id="FN649760">
    <property type="protein sequence ID" value="CBN75734.1"/>
    <property type="molecule type" value="Genomic_DNA"/>
</dbReference>
<keyword evidence="14" id="KW-1185">Reference proteome</keyword>
<feature type="transmembrane region" description="Helical" evidence="9">
    <location>
        <begin position="634"/>
        <end position="662"/>
    </location>
</feature>
<feature type="region of interest" description="Disordered" evidence="8">
    <location>
        <begin position="968"/>
        <end position="1009"/>
    </location>
</feature>
<feature type="coiled-coil region" evidence="7">
    <location>
        <begin position="311"/>
        <end position="338"/>
    </location>
</feature>
<feature type="transmembrane region" description="Helical" evidence="9">
    <location>
        <begin position="781"/>
        <end position="803"/>
    </location>
</feature>
<feature type="domain" description="CSC1/OSCA1-like cytosolic" evidence="12">
    <location>
        <begin position="221"/>
        <end position="335"/>
    </location>
</feature>
<dbReference type="eggNOG" id="KOG1134">
    <property type="taxonomic scope" value="Eukaryota"/>
</dbReference>